<dbReference type="GO" id="GO:0006884">
    <property type="term" value="P:cell volume homeostasis"/>
    <property type="evidence" value="ECO:0007669"/>
    <property type="project" value="TreeGrafter"/>
</dbReference>
<reference evidence="6" key="1">
    <citation type="journal article" date="2011" name="Genome Res.">
        <title>Deep small RNA sequencing from the nematode Ascaris reveals conservation, functional diversification, and novel developmental profiles.</title>
        <authorList>
            <person name="Wang J."/>
            <person name="Czech B."/>
            <person name="Crunk A."/>
            <person name="Wallace A."/>
            <person name="Mitreva M."/>
            <person name="Hannon G.J."/>
            <person name="Davis R.E."/>
        </authorList>
    </citation>
    <scope>NUCLEOTIDE SEQUENCE</scope>
</reference>
<proteinExistence type="evidence at transcript level"/>
<protein>
    <submittedName>
        <fullName evidence="6">Sodium/chloride cotransporter 3</fullName>
    </submittedName>
</protein>
<evidence type="ECO:0000256" key="3">
    <source>
        <dbReference type="ARBA" id="ARBA00022989"/>
    </source>
</evidence>
<evidence type="ECO:0000313" key="6">
    <source>
        <dbReference type="EMBL" id="ADY42568.1"/>
    </source>
</evidence>
<dbReference type="Pfam" id="PF03522">
    <property type="entry name" value="SLC12"/>
    <property type="match status" value="1"/>
</dbReference>
<comment type="subcellular location">
    <subcellularLocation>
        <location evidence="1">Membrane</location>
        <topology evidence="1">Multi-pass membrane protein</topology>
    </subcellularLocation>
</comment>
<dbReference type="GO" id="GO:1990573">
    <property type="term" value="P:potassium ion import across plasma membrane"/>
    <property type="evidence" value="ECO:0007669"/>
    <property type="project" value="TreeGrafter"/>
</dbReference>
<name>F1KXG4_ASCSU</name>
<dbReference type="GO" id="GO:0016020">
    <property type="term" value="C:membrane"/>
    <property type="evidence" value="ECO:0007669"/>
    <property type="project" value="UniProtKB-SubCell"/>
</dbReference>
<evidence type="ECO:0000256" key="2">
    <source>
        <dbReference type="ARBA" id="ARBA00022692"/>
    </source>
</evidence>
<keyword evidence="2" id="KW-0812">Transmembrane</keyword>
<dbReference type="InterPro" id="IPR018491">
    <property type="entry name" value="SLC12_C"/>
</dbReference>
<feature type="domain" description="SLC12A transporter C-terminal" evidence="5">
    <location>
        <begin position="91"/>
        <end position="299"/>
    </location>
</feature>
<evidence type="ECO:0000256" key="4">
    <source>
        <dbReference type="ARBA" id="ARBA00023136"/>
    </source>
</evidence>
<dbReference type="AlphaFoldDB" id="F1KXG4"/>
<dbReference type="PANTHER" id="PTHR11827">
    <property type="entry name" value="SOLUTE CARRIER FAMILY 12, CATION COTRANSPORTERS"/>
    <property type="match status" value="1"/>
</dbReference>
<dbReference type="GO" id="GO:0055075">
    <property type="term" value="P:potassium ion homeostasis"/>
    <property type="evidence" value="ECO:0007669"/>
    <property type="project" value="TreeGrafter"/>
</dbReference>
<evidence type="ECO:0000256" key="1">
    <source>
        <dbReference type="ARBA" id="ARBA00004141"/>
    </source>
</evidence>
<dbReference type="PANTHER" id="PTHR11827:SF6">
    <property type="entry name" value="SOLUTE CARRIER FAMILY 12 MEMBER 8"/>
    <property type="match status" value="1"/>
</dbReference>
<accession>F1KXG4</accession>
<organism evidence="6">
    <name type="scientific">Ascaris suum</name>
    <name type="common">Pig roundworm</name>
    <name type="synonym">Ascaris lumbricoides</name>
    <dbReference type="NCBI Taxonomy" id="6253"/>
    <lineage>
        <taxon>Eukaryota</taxon>
        <taxon>Metazoa</taxon>
        <taxon>Ecdysozoa</taxon>
        <taxon>Nematoda</taxon>
        <taxon>Chromadorea</taxon>
        <taxon>Rhabditida</taxon>
        <taxon>Spirurina</taxon>
        <taxon>Ascaridomorpha</taxon>
        <taxon>Ascaridoidea</taxon>
        <taxon>Ascarididae</taxon>
        <taxon>Ascaris</taxon>
    </lineage>
</organism>
<dbReference type="GO" id="GO:0055064">
    <property type="term" value="P:chloride ion homeostasis"/>
    <property type="evidence" value="ECO:0007669"/>
    <property type="project" value="TreeGrafter"/>
</dbReference>
<dbReference type="EMBL" id="JI167524">
    <property type="protein sequence ID" value="ADY42568.1"/>
    <property type="molecule type" value="mRNA"/>
</dbReference>
<sequence>MNAMNLPGYATQFMYRKISSLHSVASALANCCALGAFHSNTVILDYPSHAALAGAAEQILYQYHMHRVCIRQCNLIMVKGQFQLVIKSLSSQCMIDVWWIIDSGDTLLLLAHILKRNGPWQRAAIRLFVVIESSDDGQRVEHDIKRWLSFNHLILHSIHILYMDLSYIREYTFLRELKIRQRFREPPKESLSARLMKIFGLSNGSLLQSAVDRGYRPQEGDTTSSSYSLRPVTVGTTSRAEQLHRAQHLNKVVLERSRESFVVLLNIPEPPAQLERFWVYLTYLDKLTEGLNRVLLVRGRAGGSGIFNNTTNDSRLLSSTTLFKC</sequence>
<dbReference type="InterPro" id="IPR004842">
    <property type="entry name" value="SLC12A_fam"/>
</dbReference>
<keyword evidence="4" id="KW-0472">Membrane</keyword>
<keyword evidence="3" id="KW-1133">Transmembrane helix</keyword>
<dbReference type="GO" id="GO:0015379">
    <property type="term" value="F:potassium:chloride symporter activity"/>
    <property type="evidence" value="ECO:0007669"/>
    <property type="project" value="TreeGrafter"/>
</dbReference>
<evidence type="ECO:0000259" key="5">
    <source>
        <dbReference type="Pfam" id="PF03522"/>
    </source>
</evidence>